<dbReference type="EMBL" id="PFBA01000021">
    <property type="protein sequence ID" value="PIT92462.1"/>
    <property type="molecule type" value="Genomic_DNA"/>
</dbReference>
<sequence>MDIVNTNHIFHFTEHRLAMTVAGRAFVRLVSRVMYGILIASAIAFVFTELPFFRSLGALLFLFLAHRAWYLGRPEHSLHQPIPHTINTALYLSPKSYQHLAYAYEQTRVSGGSFALHLARQLLDKRDIQESLLRLDVSHQEMTSKLEEYLKQAENAKRDRGDLYRLAALVTEHAFRHAYLSRGPHIEPHDLFAALPSLKDPYIEKLFQLFSLEEGDFSSVFLSIHLRKRIVGVRRTHRTKRGVAPKRVRVKHHIMNRSWSSRITPLLDRFSEDLTDLARVQGIHPLVGHTREYQELVNILARPGTTNALLLGDSGCGKTPIVAELARRILLDDVPVPLFDRRVITLSIGGLVAGAQEGELERRVRSVVQEIKTTSNVVVYIPDVHALVKTSGIMKLNAADVLLPEIKNGAFPVIGATTPKDYKRYLEENSEFTGMFESIHVDELSEEETVQFLVFSSVLLEAEYGILIGIKAIKKTVALAHKFFRQKLMPESAEDLLKEILAHVVQQEKTVLTVDDVVSFVEKKTNIPIQKAGAEEAEALLHLEDIIHKSFIDQEEAVTAVAQALREYRAGLSRKGGPIASFLFVGPTGVGKTELSKLLAQFQFGSPNAMVRFDMPEYQEQQSVDRLIGSPDGKVRGSLTDQIWQQPFSLILLDEFEKAHPDILNLFLQVLDDGRLTDNLERVVDFQNTIIIATSNARSDIINEALQASQSIAAISDYLKRKLVDVFKPELLNRFSTIIAFKNLSPSDIKRIAGLKLQELAQDIEEAQGIHFQFDATVQDSIGSLGFDKMFGARPLRKTIEDKLRSPLADMILRNEVKRGDTIHVTFEQGAFHFNVQS</sequence>
<dbReference type="InterPro" id="IPR050130">
    <property type="entry name" value="ClpA_ClpB"/>
</dbReference>
<dbReference type="Gene3D" id="3.40.50.300">
    <property type="entry name" value="P-loop containing nucleotide triphosphate hydrolases"/>
    <property type="match status" value="2"/>
</dbReference>
<organism evidence="9 10">
    <name type="scientific">Candidatus Harrisonbacteria bacterium CG10_big_fil_rev_8_21_14_0_10_42_17</name>
    <dbReference type="NCBI Taxonomy" id="1974584"/>
    <lineage>
        <taxon>Bacteria</taxon>
        <taxon>Candidatus Harrisoniibacteriota</taxon>
    </lineage>
</organism>
<dbReference type="Pfam" id="PF10431">
    <property type="entry name" value="ClpB_D2-small"/>
    <property type="match status" value="1"/>
</dbReference>
<dbReference type="InterPro" id="IPR003959">
    <property type="entry name" value="ATPase_AAA_core"/>
</dbReference>
<dbReference type="InterPro" id="IPR019489">
    <property type="entry name" value="Clp_ATPase_C"/>
</dbReference>
<evidence type="ECO:0000256" key="4">
    <source>
        <dbReference type="ARBA" id="ARBA00023186"/>
    </source>
</evidence>
<keyword evidence="5" id="KW-0175">Coiled coil</keyword>
<dbReference type="PANTHER" id="PTHR11638">
    <property type="entry name" value="ATP-DEPENDENT CLP PROTEASE"/>
    <property type="match status" value="1"/>
</dbReference>
<keyword evidence="2" id="KW-0547">Nucleotide-binding</keyword>
<evidence type="ECO:0000256" key="2">
    <source>
        <dbReference type="ARBA" id="ARBA00022741"/>
    </source>
</evidence>
<name>A0A2M6WI59_9BACT</name>
<dbReference type="InterPro" id="IPR041546">
    <property type="entry name" value="ClpA/ClpB_AAA_lid"/>
</dbReference>
<evidence type="ECO:0000256" key="1">
    <source>
        <dbReference type="ARBA" id="ARBA00022737"/>
    </source>
</evidence>
<reference evidence="10" key="1">
    <citation type="submission" date="2017-09" db="EMBL/GenBank/DDBJ databases">
        <title>Depth-based differentiation of microbial function through sediment-hosted aquifers and enrichment of novel symbionts in the deep terrestrial subsurface.</title>
        <authorList>
            <person name="Probst A.J."/>
            <person name="Ladd B."/>
            <person name="Jarett J.K."/>
            <person name="Geller-Mcgrath D.E."/>
            <person name="Sieber C.M.K."/>
            <person name="Emerson J.B."/>
            <person name="Anantharaman K."/>
            <person name="Thomas B.C."/>
            <person name="Malmstrom R."/>
            <person name="Stieglmeier M."/>
            <person name="Klingl A."/>
            <person name="Woyke T."/>
            <person name="Ryan C.M."/>
            <person name="Banfield J.F."/>
        </authorList>
    </citation>
    <scope>NUCLEOTIDE SEQUENCE [LARGE SCALE GENOMIC DNA]</scope>
</reference>
<dbReference type="SMART" id="SM01086">
    <property type="entry name" value="ClpB_D2-small"/>
    <property type="match status" value="1"/>
</dbReference>
<dbReference type="Pfam" id="PF17871">
    <property type="entry name" value="AAA_lid_9"/>
    <property type="match status" value="1"/>
</dbReference>
<evidence type="ECO:0000256" key="3">
    <source>
        <dbReference type="ARBA" id="ARBA00022840"/>
    </source>
</evidence>
<dbReference type="SMART" id="SM00382">
    <property type="entry name" value="AAA"/>
    <property type="match status" value="2"/>
</dbReference>
<keyword evidence="3" id="KW-0067">ATP-binding</keyword>
<keyword evidence="6" id="KW-0472">Membrane</keyword>
<dbReference type="InterPro" id="IPR003593">
    <property type="entry name" value="AAA+_ATPase"/>
</dbReference>
<feature type="coiled-coil region" evidence="5">
    <location>
        <begin position="139"/>
        <end position="166"/>
    </location>
</feature>
<dbReference type="PANTHER" id="PTHR11638:SF18">
    <property type="entry name" value="HEAT SHOCK PROTEIN 104"/>
    <property type="match status" value="1"/>
</dbReference>
<dbReference type="GO" id="GO:0016887">
    <property type="term" value="F:ATP hydrolysis activity"/>
    <property type="evidence" value="ECO:0007669"/>
    <property type="project" value="InterPro"/>
</dbReference>
<dbReference type="GO" id="GO:0005524">
    <property type="term" value="F:ATP binding"/>
    <property type="evidence" value="ECO:0007669"/>
    <property type="project" value="UniProtKB-KW"/>
</dbReference>
<evidence type="ECO:0008006" key="11">
    <source>
        <dbReference type="Google" id="ProtNLM"/>
    </source>
</evidence>
<feature type="transmembrane region" description="Helical" evidence="6">
    <location>
        <begin position="25"/>
        <end position="46"/>
    </location>
</feature>
<evidence type="ECO:0000313" key="9">
    <source>
        <dbReference type="EMBL" id="PIT92462.1"/>
    </source>
</evidence>
<evidence type="ECO:0000259" key="8">
    <source>
        <dbReference type="SMART" id="SM01086"/>
    </source>
</evidence>
<dbReference type="CDD" id="cd19499">
    <property type="entry name" value="RecA-like_ClpB_Hsp104-like"/>
    <property type="match status" value="1"/>
</dbReference>
<dbReference type="CDD" id="cd00009">
    <property type="entry name" value="AAA"/>
    <property type="match status" value="1"/>
</dbReference>
<evidence type="ECO:0000313" key="10">
    <source>
        <dbReference type="Proteomes" id="UP000228635"/>
    </source>
</evidence>
<dbReference type="AlphaFoldDB" id="A0A2M6WI59"/>
<comment type="caution">
    <text evidence="9">The sequence shown here is derived from an EMBL/GenBank/DDBJ whole genome shotgun (WGS) entry which is preliminary data.</text>
</comment>
<protein>
    <recommendedName>
        <fullName evidence="11">Clp R domain-containing protein</fullName>
    </recommendedName>
</protein>
<keyword evidence="6" id="KW-0812">Transmembrane</keyword>
<evidence type="ECO:0000256" key="6">
    <source>
        <dbReference type="SAM" id="Phobius"/>
    </source>
</evidence>
<dbReference type="GO" id="GO:0005737">
    <property type="term" value="C:cytoplasm"/>
    <property type="evidence" value="ECO:0007669"/>
    <property type="project" value="TreeGrafter"/>
</dbReference>
<dbReference type="SUPFAM" id="SSF52540">
    <property type="entry name" value="P-loop containing nucleoside triphosphate hydrolases"/>
    <property type="match status" value="2"/>
</dbReference>
<evidence type="ECO:0000259" key="7">
    <source>
        <dbReference type="SMART" id="SM00382"/>
    </source>
</evidence>
<gene>
    <name evidence="9" type="ORF">COU08_02275</name>
</gene>
<proteinExistence type="predicted"/>
<dbReference type="InterPro" id="IPR027417">
    <property type="entry name" value="P-loop_NTPase"/>
</dbReference>
<evidence type="ECO:0000256" key="5">
    <source>
        <dbReference type="SAM" id="Coils"/>
    </source>
</evidence>
<keyword evidence="4" id="KW-0143">Chaperone</keyword>
<feature type="domain" description="AAA+ ATPase" evidence="7">
    <location>
        <begin position="304"/>
        <end position="446"/>
    </location>
</feature>
<dbReference type="Pfam" id="PF07724">
    <property type="entry name" value="AAA_2"/>
    <property type="match status" value="1"/>
</dbReference>
<dbReference type="InterPro" id="IPR001270">
    <property type="entry name" value="ClpA/B"/>
</dbReference>
<dbReference type="Pfam" id="PF00004">
    <property type="entry name" value="AAA"/>
    <property type="match status" value="1"/>
</dbReference>
<keyword evidence="1" id="KW-0677">Repeat</keyword>
<dbReference type="GO" id="GO:0034605">
    <property type="term" value="P:cellular response to heat"/>
    <property type="evidence" value="ECO:0007669"/>
    <property type="project" value="TreeGrafter"/>
</dbReference>
<accession>A0A2M6WI59</accession>
<keyword evidence="6" id="KW-1133">Transmembrane helix</keyword>
<dbReference type="PRINTS" id="PR00300">
    <property type="entry name" value="CLPPROTEASEA"/>
</dbReference>
<feature type="domain" description="AAA+ ATPase" evidence="7">
    <location>
        <begin position="578"/>
        <end position="745"/>
    </location>
</feature>
<feature type="domain" description="Clp ATPase C-terminal" evidence="8">
    <location>
        <begin position="744"/>
        <end position="834"/>
    </location>
</feature>
<dbReference type="Gene3D" id="1.10.8.60">
    <property type="match status" value="2"/>
</dbReference>
<dbReference type="Proteomes" id="UP000228635">
    <property type="component" value="Unassembled WGS sequence"/>
</dbReference>